<proteinExistence type="inferred from homology"/>
<evidence type="ECO:0000259" key="5">
    <source>
        <dbReference type="Pfam" id="PF00441"/>
    </source>
</evidence>
<protein>
    <submittedName>
        <fullName evidence="6">Acyl-CoA dehydrogenase</fullName>
    </submittedName>
</protein>
<dbReference type="Gene3D" id="1.20.140.10">
    <property type="entry name" value="Butyryl-CoA Dehydrogenase, subunit A, domain 3"/>
    <property type="match status" value="1"/>
</dbReference>
<dbReference type="GO" id="GO:0005737">
    <property type="term" value="C:cytoplasm"/>
    <property type="evidence" value="ECO:0007669"/>
    <property type="project" value="TreeGrafter"/>
</dbReference>
<dbReference type="InterPro" id="IPR009100">
    <property type="entry name" value="AcylCoA_DH/oxidase_NM_dom_sf"/>
</dbReference>
<feature type="domain" description="Acyl-CoA dehydrogenase/oxidase C-terminal" evidence="5">
    <location>
        <begin position="169"/>
        <end position="285"/>
    </location>
</feature>
<dbReference type="SUPFAM" id="SSF47203">
    <property type="entry name" value="Acyl-CoA dehydrogenase C-terminal domain-like"/>
    <property type="match status" value="1"/>
</dbReference>
<keyword evidence="3" id="KW-0274">FAD</keyword>
<dbReference type="InterPro" id="IPR009075">
    <property type="entry name" value="AcylCo_DH/oxidase_C"/>
</dbReference>
<dbReference type="PANTHER" id="PTHR48083:SF2">
    <property type="entry name" value="MEDIUM-CHAIN SPECIFIC ACYL-COA DEHYDROGENASE, MITOCHONDRIAL"/>
    <property type="match status" value="1"/>
</dbReference>
<keyword evidence="7" id="KW-1185">Reference proteome</keyword>
<gene>
    <name evidence="6" type="ORF">BKN37_08175</name>
</gene>
<comment type="caution">
    <text evidence="6">The sequence shown here is derived from an EMBL/GenBank/DDBJ whole genome shotgun (WGS) entry which is preliminary data.</text>
</comment>
<evidence type="ECO:0000256" key="4">
    <source>
        <dbReference type="ARBA" id="ARBA00023002"/>
    </source>
</evidence>
<evidence type="ECO:0000256" key="3">
    <source>
        <dbReference type="ARBA" id="ARBA00022827"/>
    </source>
</evidence>
<dbReference type="GO" id="GO:0033539">
    <property type="term" value="P:fatty acid beta-oxidation using acyl-CoA dehydrogenase"/>
    <property type="evidence" value="ECO:0007669"/>
    <property type="project" value="TreeGrafter"/>
</dbReference>
<name>A0A1S1NGK0_9MYCO</name>
<dbReference type="SUPFAM" id="SSF56645">
    <property type="entry name" value="Acyl-CoA dehydrogenase NM domain-like"/>
    <property type="match status" value="1"/>
</dbReference>
<keyword evidence="4" id="KW-0560">Oxidoreductase</keyword>
<reference evidence="6 7" key="1">
    <citation type="submission" date="2016-10" db="EMBL/GenBank/DDBJ databases">
        <title>Genome sequence of Mycobacterium talmonii.</title>
        <authorList>
            <person name="Greninger A.L."/>
            <person name="Elliott B."/>
            <person name="Vasireddy S."/>
            <person name="Vasireddy R."/>
        </authorList>
    </citation>
    <scope>NUCLEOTIDE SEQUENCE [LARGE SCALE GENOMIC DNA]</scope>
    <source>
        <strain evidence="7">NE-TNMC-100812</strain>
    </source>
</reference>
<comment type="similarity">
    <text evidence="1">Belongs to the acyl-CoA dehydrogenase family.</text>
</comment>
<dbReference type="AlphaFoldDB" id="A0A1S1NGK0"/>
<dbReference type="InterPro" id="IPR050741">
    <property type="entry name" value="Acyl-CoA_dehydrogenase"/>
</dbReference>
<dbReference type="EMBL" id="MLQM01000029">
    <property type="protein sequence ID" value="OHV04852.1"/>
    <property type="molecule type" value="Genomic_DNA"/>
</dbReference>
<dbReference type="RefSeq" id="WP_071024272.1">
    <property type="nucleotide sequence ID" value="NZ_MLQM01000029.1"/>
</dbReference>
<evidence type="ECO:0000256" key="2">
    <source>
        <dbReference type="ARBA" id="ARBA00022630"/>
    </source>
</evidence>
<dbReference type="Pfam" id="PF00441">
    <property type="entry name" value="Acyl-CoA_dh_1"/>
    <property type="match status" value="1"/>
</dbReference>
<dbReference type="Proteomes" id="UP000179734">
    <property type="component" value="Unassembled WGS sequence"/>
</dbReference>
<evidence type="ECO:0000313" key="7">
    <source>
        <dbReference type="Proteomes" id="UP000179734"/>
    </source>
</evidence>
<dbReference type="GO" id="GO:0003995">
    <property type="term" value="F:acyl-CoA dehydrogenase activity"/>
    <property type="evidence" value="ECO:0007669"/>
    <property type="project" value="TreeGrafter"/>
</dbReference>
<keyword evidence="2" id="KW-0285">Flavoprotein</keyword>
<organism evidence="6 7">
    <name type="scientific">Mycobacterium talmoniae</name>
    <dbReference type="NCBI Taxonomy" id="1858794"/>
    <lineage>
        <taxon>Bacteria</taxon>
        <taxon>Bacillati</taxon>
        <taxon>Actinomycetota</taxon>
        <taxon>Actinomycetes</taxon>
        <taxon>Mycobacteriales</taxon>
        <taxon>Mycobacteriaceae</taxon>
        <taxon>Mycobacterium</taxon>
    </lineage>
</organism>
<accession>A0A1S1NGK0</accession>
<evidence type="ECO:0000313" key="6">
    <source>
        <dbReference type="EMBL" id="OHV04852.1"/>
    </source>
</evidence>
<dbReference type="PANTHER" id="PTHR48083">
    <property type="entry name" value="MEDIUM-CHAIN SPECIFIC ACYL-COA DEHYDROGENASE, MITOCHONDRIAL-RELATED"/>
    <property type="match status" value="1"/>
</dbReference>
<dbReference type="InterPro" id="IPR036250">
    <property type="entry name" value="AcylCo_DH-like_C"/>
</dbReference>
<sequence length="301" mass="31388">MDVRLNAEQRQLCDAAAKLADDLGPGSVADLDDAARRARLEKAVAQTGWRALRSDGASGVEVAIVAEEFGRGLVDVPYLGPVLADDLARHLDTDIGAATVAVGDTAIDARGAEHAVLLRDDAVLSAGVGAVRAGADLTRTGADLSGTPQPVGRLDPETALRWRALALVATGADLVGTARGAHALACDYAKIREQYGKPIGSYQAIAHLLAEGLALIEGSISVLRHAAWAVDELDPAEAVAAARIAKVYCARATRTVCETAIQVHGGIGNTWECLAHVYLRRALVSTGLWPVTLREINSGLS</sequence>
<evidence type="ECO:0000256" key="1">
    <source>
        <dbReference type="ARBA" id="ARBA00009347"/>
    </source>
</evidence>